<feature type="domain" description="Pyrroline-5-carboxylate reductase catalytic N-terminal" evidence="2">
    <location>
        <begin position="2"/>
        <end position="90"/>
    </location>
</feature>
<evidence type="ECO:0000313" key="3">
    <source>
        <dbReference type="EMBL" id="QIN78158.1"/>
    </source>
</evidence>
<dbReference type="AlphaFoldDB" id="A0A6G8PVC9"/>
<dbReference type="PANTHER" id="PTHR14239">
    <property type="entry name" value="DUDULIN-RELATED"/>
    <property type="match status" value="1"/>
</dbReference>
<dbReference type="Pfam" id="PF03807">
    <property type="entry name" value="F420_oxidored"/>
    <property type="match status" value="1"/>
</dbReference>
<evidence type="ECO:0000313" key="4">
    <source>
        <dbReference type="Proteomes" id="UP000502706"/>
    </source>
</evidence>
<protein>
    <submittedName>
        <fullName evidence="3">NADP oxidoreductase</fullName>
    </submittedName>
</protein>
<evidence type="ECO:0000256" key="1">
    <source>
        <dbReference type="ARBA" id="ARBA00023002"/>
    </source>
</evidence>
<name>A0A6G8PVC9_9ACTN</name>
<dbReference type="SUPFAM" id="SSF51735">
    <property type="entry name" value="NAD(P)-binding Rossmann-fold domains"/>
    <property type="match status" value="1"/>
</dbReference>
<dbReference type="InterPro" id="IPR051267">
    <property type="entry name" value="STEAP_metalloreductase"/>
</dbReference>
<dbReference type="Gene3D" id="3.40.50.720">
    <property type="entry name" value="NAD(P)-binding Rossmann-like Domain"/>
    <property type="match status" value="1"/>
</dbReference>
<accession>A0A6G8PVC9</accession>
<dbReference type="InterPro" id="IPR036291">
    <property type="entry name" value="NAD(P)-bd_dom_sf"/>
</dbReference>
<dbReference type="Proteomes" id="UP000502706">
    <property type="component" value="Chromosome"/>
</dbReference>
<dbReference type="GO" id="GO:0016491">
    <property type="term" value="F:oxidoreductase activity"/>
    <property type="evidence" value="ECO:0007669"/>
    <property type="project" value="UniProtKB-KW"/>
</dbReference>
<keyword evidence="4" id="KW-1185">Reference proteome</keyword>
<organism evidence="3 4">
    <name type="scientific">Rubrobacter marinus</name>
    <dbReference type="NCBI Taxonomy" id="2653852"/>
    <lineage>
        <taxon>Bacteria</taxon>
        <taxon>Bacillati</taxon>
        <taxon>Actinomycetota</taxon>
        <taxon>Rubrobacteria</taxon>
        <taxon>Rubrobacterales</taxon>
        <taxon>Rubrobacteraceae</taxon>
        <taxon>Rubrobacter</taxon>
    </lineage>
</organism>
<dbReference type="InterPro" id="IPR028939">
    <property type="entry name" value="P5C_Rdtase_cat_N"/>
</dbReference>
<keyword evidence="1" id="KW-0560">Oxidoreductase</keyword>
<reference evidence="3 4" key="1">
    <citation type="submission" date="2019-10" db="EMBL/GenBank/DDBJ databases">
        <title>Rubrobacter sp nov SCSIO 52915 isolated from a deep-sea sediment in the South China Sea.</title>
        <authorList>
            <person name="Chen R.W."/>
        </authorList>
    </citation>
    <scope>NUCLEOTIDE SEQUENCE [LARGE SCALE GENOMIC DNA]</scope>
    <source>
        <strain evidence="3 4">SCSIO 52915</strain>
    </source>
</reference>
<dbReference type="RefSeq" id="WP_166395834.1">
    <property type="nucleotide sequence ID" value="NZ_CP045121.1"/>
</dbReference>
<evidence type="ECO:0000259" key="2">
    <source>
        <dbReference type="Pfam" id="PF03807"/>
    </source>
</evidence>
<dbReference type="KEGG" id="rmar:GBA65_06145"/>
<sequence>MRIGIIGAGNIGSTAARLFAGAGHEVVVANSRGPETLEGLVREIGANARAGTVEEAADFGEVVMEAIPFGRYGDLPAEGLSGKVFVTASNYYPERDGGIDLGGRAQSEFLARHLPGARVVKAFNTIYYARLAQNGRPEAPLEERETIFVSGDDGEAKEIVSRLVEEIGFAPVDAGTLAQSARQEPGSPIYNVPMSPAEAREALAGMS</sequence>
<proteinExistence type="predicted"/>
<dbReference type="EMBL" id="CP045121">
    <property type="protein sequence ID" value="QIN78158.1"/>
    <property type="molecule type" value="Genomic_DNA"/>
</dbReference>
<gene>
    <name evidence="3" type="ORF">GBA65_06145</name>
</gene>